<dbReference type="EMBL" id="LFZN01000215">
    <property type="protein sequence ID" value="KXS95443.1"/>
    <property type="molecule type" value="Genomic_DNA"/>
</dbReference>
<dbReference type="Gene3D" id="3.50.50.60">
    <property type="entry name" value="FAD/NAD(P)-binding domain"/>
    <property type="match status" value="2"/>
</dbReference>
<dbReference type="PRINTS" id="PR00419">
    <property type="entry name" value="ADXRDTASE"/>
</dbReference>
<keyword evidence="2" id="KW-0285">Flavoprotein</keyword>
<evidence type="ECO:0000256" key="3">
    <source>
        <dbReference type="ARBA" id="ARBA00022827"/>
    </source>
</evidence>
<dbReference type="Proteomes" id="UP000070133">
    <property type="component" value="Unassembled WGS sequence"/>
</dbReference>
<dbReference type="GO" id="GO:0050661">
    <property type="term" value="F:NADP binding"/>
    <property type="evidence" value="ECO:0007669"/>
    <property type="project" value="InterPro"/>
</dbReference>
<dbReference type="GO" id="GO:0004499">
    <property type="term" value="F:N,N-dimethylaniline monooxygenase activity"/>
    <property type="evidence" value="ECO:0007669"/>
    <property type="project" value="InterPro"/>
</dbReference>
<dbReference type="EMBL" id="LFZN01000215">
    <property type="protein sequence ID" value="KXS95445.1"/>
    <property type="molecule type" value="Genomic_DNA"/>
</dbReference>
<evidence type="ECO:0000256" key="4">
    <source>
        <dbReference type="ARBA" id="ARBA00023002"/>
    </source>
</evidence>
<comment type="similarity">
    <text evidence="1">Belongs to the FMO family.</text>
</comment>
<dbReference type="Pfam" id="PF00743">
    <property type="entry name" value="FMO-like"/>
    <property type="match status" value="2"/>
</dbReference>
<evidence type="ECO:0000256" key="1">
    <source>
        <dbReference type="ARBA" id="ARBA00009183"/>
    </source>
</evidence>
<dbReference type="AlphaFoldDB" id="A0A139GZ22"/>
<comment type="caution">
    <text evidence="5">The sequence shown here is derived from an EMBL/GenBank/DDBJ whole genome shotgun (WGS) entry which is preliminary data.</text>
</comment>
<gene>
    <name evidence="5" type="ORF">AC578_4721</name>
</gene>
<protein>
    <submittedName>
        <fullName evidence="5">Uncharacterized protein</fullName>
    </submittedName>
</protein>
<organism evidence="5 6">
    <name type="scientific">Pseudocercospora eumusae</name>
    <dbReference type="NCBI Taxonomy" id="321146"/>
    <lineage>
        <taxon>Eukaryota</taxon>
        <taxon>Fungi</taxon>
        <taxon>Dikarya</taxon>
        <taxon>Ascomycota</taxon>
        <taxon>Pezizomycotina</taxon>
        <taxon>Dothideomycetes</taxon>
        <taxon>Dothideomycetidae</taxon>
        <taxon>Mycosphaerellales</taxon>
        <taxon>Mycosphaerellaceae</taxon>
        <taxon>Pseudocercospora</taxon>
    </lineage>
</organism>
<dbReference type="InterPro" id="IPR020946">
    <property type="entry name" value="Flavin_mOase-like"/>
</dbReference>
<dbReference type="GO" id="GO:0050660">
    <property type="term" value="F:flavin adenine dinucleotide binding"/>
    <property type="evidence" value="ECO:0007669"/>
    <property type="project" value="InterPro"/>
</dbReference>
<dbReference type="OrthoDB" id="66881at2759"/>
<dbReference type="SUPFAM" id="SSF51905">
    <property type="entry name" value="FAD/NAD(P)-binding domain"/>
    <property type="match status" value="2"/>
</dbReference>
<accession>A0A139GZ22</accession>
<name>A0A139GZ22_9PEZI</name>
<proteinExistence type="inferred from homology"/>
<evidence type="ECO:0000313" key="5">
    <source>
        <dbReference type="EMBL" id="KXS95443.1"/>
    </source>
</evidence>
<evidence type="ECO:0000256" key="2">
    <source>
        <dbReference type="ARBA" id="ARBA00022630"/>
    </source>
</evidence>
<dbReference type="PANTHER" id="PTHR23023">
    <property type="entry name" value="DIMETHYLANILINE MONOOXYGENASE"/>
    <property type="match status" value="1"/>
</dbReference>
<dbReference type="EMBL" id="LFZN01000215">
    <property type="protein sequence ID" value="KXS95444.1"/>
    <property type="molecule type" value="Genomic_DNA"/>
</dbReference>
<dbReference type="InterPro" id="IPR050346">
    <property type="entry name" value="FMO-like"/>
</dbReference>
<keyword evidence="6" id="KW-1185">Reference proteome</keyword>
<sequence>MVEIPIKRVAVIGAGPAGAITLDALMQEKTFDLVRVFERRHEAGGCWSGDDRLPPTVSNIAGLGHRTADPPLTIPKTLPALLPKSDQQRFDEATVYPYLETNVIADAMQYSQEYIPAEVSHLSRNLYGDHSPYRHWKVMRQYIHGLVKRNGYEDLVCYNTSVEKAEKVASIWRVTLRRSGEQYDYWWQEEFDAIIVANGHYNVPYIPPIPGLDELEKFRPGSVIHSKHFRGRDRYIGKRIVVVGVSVSAADIAFDLTSVAASPVHAITIGHTPNLYFGDEAFNHPLIRRHPSISKVAGRTVHLKDGTHIANVDHIIFGTGYTWTIPFLSHAVKTRNNRVPYLYQHIVWQHDPTLLFVGAVSAGLTFKVFEWQAVYAASLLSGRGTLPSLDEMRRWEEERMGQRGDGPKFVLVYPDFEEYFETLRTLSGEVKDAKGRMLPKFRREWFRDFMDGHELRKSMWRRLNEEAKCKLKGGETNLRARFQQSPRHFTHPHLKCRNVALSHDKFARCRAAMAIVRLSDIAKNPRARRSSTSNKTENRRWTESDIEMYRRLHDEGRSDRDIASALGRTLTALQTKKCFGMKVGSKEIKECVRWTPQEDDVLRKLRGEVHSPSRIAEILGLPRASINSRLHKIKFGTRKKIKDQRTVWSDSAIQSMIEMKSHGYSISYIARALEIPRHRVSYKMKVLDKAADQAKPKFKLYSHHEDSILSTYLRSGRSWKDVAAAMPHRSKGSLHSRAWYLGIHAANHGQWRIRSN</sequence>
<dbReference type="InterPro" id="IPR036188">
    <property type="entry name" value="FAD/NAD-bd_sf"/>
</dbReference>
<keyword evidence="3" id="KW-0274">FAD</keyword>
<keyword evidence="4" id="KW-0560">Oxidoreductase</keyword>
<reference evidence="5 6" key="1">
    <citation type="submission" date="2015-07" db="EMBL/GenBank/DDBJ databases">
        <title>Comparative genomics of the Sigatoka disease complex on banana suggests a link between parallel evolutionary changes in Pseudocercospora fijiensis and Pseudocercospora eumusae and increased virulence on the banana host.</title>
        <authorList>
            <person name="Chang T.-C."/>
            <person name="Salvucci A."/>
            <person name="Crous P.W."/>
            <person name="Stergiopoulos I."/>
        </authorList>
    </citation>
    <scope>NUCLEOTIDE SEQUENCE [LARGE SCALE GENOMIC DNA]</scope>
    <source>
        <strain evidence="5 6">CBS 114824</strain>
    </source>
</reference>
<evidence type="ECO:0000313" key="6">
    <source>
        <dbReference type="Proteomes" id="UP000070133"/>
    </source>
</evidence>